<dbReference type="EMBL" id="CDMZ01001809">
    <property type="protein sequence ID" value="CEM37844.1"/>
    <property type="molecule type" value="Genomic_DNA"/>
</dbReference>
<dbReference type="GO" id="GO:0006355">
    <property type="term" value="P:regulation of DNA-templated transcription"/>
    <property type="evidence" value="ECO:0007669"/>
    <property type="project" value="InterPro"/>
</dbReference>
<feature type="compositionally biased region" description="Low complexity" evidence="3">
    <location>
        <begin position="1151"/>
        <end position="1163"/>
    </location>
</feature>
<proteinExistence type="predicted"/>
<feature type="compositionally biased region" description="Acidic residues" evidence="3">
    <location>
        <begin position="792"/>
        <end position="819"/>
    </location>
</feature>
<feature type="region of interest" description="Disordered" evidence="3">
    <location>
        <begin position="1552"/>
        <end position="1593"/>
    </location>
</feature>
<evidence type="ECO:0000256" key="2">
    <source>
        <dbReference type="ARBA" id="ARBA00023242"/>
    </source>
</evidence>
<feature type="compositionally biased region" description="Low complexity" evidence="3">
    <location>
        <begin position="705"/>
        <end position="722"/>
    </location>
</feature>
<dbReference type="VEuPathDB" id="CryptoDB:Cvel_5590"/>
<feature type="region of interest" description="Disordered" evidence="3">
    <location>
        <begin position="661"/>
        <end position="1023"/>
    </location>
</feature>
<evidence type="ECO:0000313" key="4">
    <source>
        <dbReference type="EMBL" id="CEM37844.1"/>
    </source>
</evidence>
<feature type="compositionally biased region" description="Low complexity" evidence="3">
    <location>
        <begin position="980"/>
        <end position="991"/>
    </location>
</feature>
<feature type="compositionally biased region" description="Polar residues" evidence="3">
    <location>
        <begin position="723"/>
        <end position="736"/>
    </location>
</feature>
<sequence length="1593" mass="169716">MALRSLRSCRLILPEVPHLSPVIFLRLIEFVRLPRLILCEKKDGSTLHEPALRQSREVPVVARHCPSPYPPCHAGTEVPLGTDEMSDSGRVQTAPLMSPPAHELSVGGGGGVKPHGSSGGGLPFSFAAAGVEIVPFGTAGTHTGGGDTQVGAGQTVFPGPSVVSGGSGPVCVGASRPVCTATERAGNGQTNPTLQLFSGAGGASGSVHEPLMSSHVGSTNSIPPDAQLPPFAARGSMSGPSAPPLLDLPPNSHPIPPSHQAPPLLQTPFLFPPPHGLLGSSAPLLTAANPCSTSAWVGGTTGAGAPLEGHAGGFLSSNGMGMFPRTAAHTACMRGAAGSEVPEPTKVQWYEPSNKYSSLIIPRRVQKWDVMCDSYDNDIFPTGEFAHLPGVSCKLPDIFDHLPDSFWQGEGREPLAHELAEMTWPIPDIGWWENTLSVRKRQPRILINDLYRYLPFLLPFFGFKSVEETFGKWVHPYFETEQESMEEAAQCRAHTREDPNYIYARKTRKPTLFYNSYVREVAAQWLHLRKPQGPEPSRPSCTVSASVSVDPNLNGDMPMPPSDSLKNARESAGMSVGDGPRGVEGLQAHQQQQQQQQQQGGVSPTEGSAEGDGEREKENKPIPIARPYADDLKGSHWIVVKPPRQTRSGVPISYTTSRVTHTSSCDGMRMGFGGESQSRSQVSQGTDDEENRTLDKWGGPSAAVGFPTGSPGGFSSTGYSFTDFPSGSPLTASSRSPPVRPQSEAGGSKRYEVPSDAFGNFPVAVVTDSRSRAIPRRIPTGDSSERLGSAGEGEEGGDEEEEDDDMSSSEEDEEEEEEAEKPVKKERGVVSVSRKSHIGRTFEEQRQVRGKGGKRTRAPSLSPRSAGSSRGRTVKREGGGRGRPSGPKGSPSRSRLGMRGPSVSPSPSRSPALSSSPSGSPQRKALRKELPAAVPKKRGRPPGKASPSGSSILLPLTEGSPSQAPHMFSMLPPSSTFGGPLQSPSSPQSLQTTAFPALIAASPEPNAPHAAQSNKKNTNNMQTSTQAFLDQNPVYAAAISKACGLQTFAPLQTAQTREGQKKKHEGVSGDSTSKSPPQVSPLRLPANANPGDPTQSPPAPLLQFFLNASGGTNSSPRGSPSFQAFPLPALSSQAGGQFPLSPIFPQPGSPPAASASACSSSSPTGKKRQEREATNLMREFINHHNVWQPPKDGVQLPDGMLCVLCNRGSLVITTSYGTPACRSCKENWIKLWNAATEKHRMKEAKWQEFIQTFVISHSIRHRGVVPSGWESLTPTEMWKLAKENDWLTARPEKKGMRGRGGAEKEKEREEEDATRTSERSPRTGFSMGERDERRGRKRPTEIITQEDLEMAQAAEAAASCEFTTRSGRKATALAKIVHEAELFRERGGKRDRGGAVGKKVKKSPPQPTRQPPKPPTELPSPTGTGEKRGRGRPRKYPLEGGGETQKEDKEGPEGAGGATTLPAPAAAAGAHEVSSPVTSPAVRRKGEGGETRKSPSLPTRRSAIAAVADSAVSFNSRSLSSFVSSSSSSVSILSHGGRGETDKALASACVSGRTCEPSVITQQEDKGGRNDDMKRRSDAAEARDELEAEDLDM</sequence>
<feature type="region of interest" description="Disordered" evidence="3">
    <location>
        <begin position="1289"/>
        <end position="1346"/>
    </location>
</feature>
<feature type="compositionally biased region" description="Polar residues" evidence="3">
    <location>
        <begin position="539"/>
        <end position="551"/>
    </location>
</feature>
<reference evidence="4" key="1">
    <citation type="submission" date="2014-11" db="EMBL/GenBank/DDBJ databases">
        <authorList>
            <person name="Otto D Thomas"/>
            <person name="Naeem Raeece"/>
        </authorList>
    </citation>
    <scope>NUCLEOTIDE SEQUENCE</scope>
</reference>
<feature type="region of interest" description="Disordered" evidence="3">
    <location>
        <begin position="1052"/>
        <end position="1171"/>
    </location>
</feature>
<organism evidence="4">
    <name type="scientific">Chromera velia CCMP2878</name>
    <dbReference type="NCBI Taxonomy" id="1169474"/>
    <lineage>
        <taxon>Eukaryota</taxon>
        <taxon>Sar</taxon>
        <taxon>Alveolata</taxon>
        <taxon>Colpodellida</taxon>
        <taxon>Chromeraceae</taxon>
        <taxon>Chromera</taxon>
    </lineage>
</organism>
<feature type="compositionally biased region" description="Basic and acidic residues" evidence="3">
    <location>
        <begin position="1484"/>
        <end position="1493"/>
    </location>
</feature>
<feature type="compositionally biased region" description="Pro residues" evidence="3">
    <location>
        <begin position="1404"/>
        <end position="1418"/>
    </location>
</feature>
<feature type="compositionally biased region" description="Low complexity" evidence="3">
    <location>
        <begin position="590"/>
        <end position="599"/>
    </location>
</feature>
<keyword evidence="2" id="KW-0539">Nucleus</keyword>
<dbReference type="InterPro" id="IPR000637">
    <property type="entry name" value="HMGI/Y_DNA-bd_CS"/>
</dbReference>
<evidence type="ECO:0000256" key="1">
    <source>
        <dbReference type="ARBA" id="ARBA00004123"/>
    </source>
</evidence>
<gene>
    <name evidence="4" type="ORF">Cvel_5590</name>
</gene>
<dbReference type="PROSITE" id="PS00354">
    <property type="entry name" value="HMGI_Y"/>
    <property type="match status" value="1"/>
</dbReference>
<accession>A0A0G4H2S3</accession>
<evidence type="ECO:0000256" key="3">
    <source>
        <dbReference type="SAM" id="MobiDB-lite"/>
    </source>
</evidence>
<feature type="compositionally biased region" description="Basic residues" evidence="3">
    <location>
        <begin position="848"/>
        <end position="857"/>
    </location>
</feature>
<name>A0A0G4H2S3_9ALVE</name>
<feature type="region of interest" description="Disordered" evidence="3">
    <location>
        <begin position="1379"/>
        <end position="1501"/>
    </location>
</feature>
<dbReference type="GO" id="GO:0003677">
    <property type="term" value="F:DNA binding"/>
    <property type="evidence" value="ECO:0007669"/>
    <property type="project" value="InterPro"/>
</dbReference>
<feature type="compositionally biased region" description="Polar residues" evidence="3">
    <location>
        <begin position="1011"/>
        <end position="1023"/>
    </location>
</feature>
<feature type="compositionally biased region" description="Basic and acidic residues" evidence="3">
    <location>
        <begin position="1379"/>
        <end position="1393"/>
    </location>
</feature>
<feature type="compositionally biased region" description="Basic and acidic residues" evidence="3">
    <location>
        <begin position="1328"/>
        <end position="1340"/>
    </location>
</feature>
<dbReference type="SMART" id="SM00384">
    <property type="entry name" value="AT_hook"/>
    <property type="match status" value="3"/>
</dbReference>
<feature type="compositionally biased region" description="Polar residues" evidence="3">
    <location>
        <begin position="862"/>
        <end position="871"/>
    </location>
</feature>
<feature type="compositionally biased region" description="Polar residues" evidence="3">
    <location>
        <begin position="675"/>
        <end position="685"/>
    </location>
</feature>
<dbReference type="GO" id="GO:0005634">
    <property type="term" value="C:nucleus"/>
    <property type="evidence" value="ECO:0007669"/>
    <property type="project" value="UniProtKB-SubCell"/>
</dbReference>
<dbReference type="InterPro" id="IPR017956">
    <property type="entry name" value="AT_hook_DNA-bd_motif"/>
</dbReference>
<feature type="compositionally biased region" description="Low complexity" evidence="3">
    <location>
        <begin position="1458"/>
        <end position="1470"/>
    </location>
</feature>
<feature type="region of interest" description="Disordered" evidence="3">
    <location>
        <begin position="1515"/>
        <end position="1540"/>
    </location>
</feature>
<feature type="compositionally biased region" description="Low complexity" evidence="3">
    <location>
        <begin position="1515"/>
        <end position="1534"/>
    </location>
</feature>
<feature type="compositionally biased region" description="Basic and acidic residues" evidence="3">
    <location>
        <begin position="1563"/>
        <end position="1585"/>
    </location>
</feature>
<feature type="compositionally biased region" description="Low complexity" evidence="3">
    <location>
        <begin position="884"/>
        <end position="921"/>
    </location>
</feature>
<feature type="compositionally biased region" description="Polar residues" evidence="3">
    <location>
        <begin position="1109"/>
        <end position="1122"/>
    </location>
</feature>
<feature type="compositionally biased region" description="Basic and acidic residues" evidence="3">
    <location>
        <begin position="1289"/>
        <end position="1321"/>
    </location>
</feature>
<feature type="region of interest" description="Disordered" evidence="3">
    <location>
        <begin position="530"/>
        <end position="628"/>
    </location>
</feature>
<comment type="subcellular location">
    <subcellularLocation>
        <location evidence="1">Nucleus</location>
    </subcellularLocation>
</comment>
<protein>
    <submittedName>
        <fullName evidence="4">Uncharacterized protein</fullName>
    </submittedName>
</protein>